<gene>
    <name evidence="3" type="ORF">EJQ19_23665</name>
</gene>
<evidence type="ECO:0000256" key="1">
    <source>
        <dbReference type="ARBA" id="ARBA00006817"/>
    </source>
</evidence>
<name>A0A430J875_9BACL</name>
<reference evidence="3 4" key="1">
    <citation type="submission" date="2018-12" db="EMBL/GenBank/DDBJ databases">
        <title>Bacillus ochoae sp. nov., Paenibacillus whitsoniae sp. nov., Paenibacillus spiritus sp. nov. Isolated from the Mars Exploration Rover during spacecraft assembly.</title>
        <authorList>
            <person name="Seuylemezian A."/>
            <person name="Vaishampayan P."/>
        </authorList>
    </citation>
    <scope>NUCLEOTIDE SEQUENCE [LARGE SCALE GENOMIC DNA]</scope>
    <source>
        <strain evidence="3 4">MER 54</strain>
    </source>
</reference>
<dbReference type="EMBL" id="RXHU01000077">
    <property type="protein sequence ID" value="RTE06210.1"/>
    <property type="molecule type" value="Genomic_DNA"/>
</dbReference>
<dbReference type="Proteomes" id="UP000276128">
    <property type="component" value="Unassembled WGS sequence"/>
</dbReference>
<dbReference type="OrthoDB" id="2355173at2"/>
<dbReference type="Gene3D" id="3.30.530.20">
    <property type="match status" value="1"/>
</dbReference>
<dbReference type="RefSeq" id="WP_126143717.1">
    <property type="nucleotide sequence ID" value="NZ_RXHU01000077.1"/>
</dbReference>
<organism evidence="3 4">
    <name type="scientific">Paenibacillus whitsoniae</name>
    <dbReference type="NCBI Taxonomy" id="2496558"/>
    <lineage>
        <taxon>Bacteria</taxon>
        <taxon>Bacillati</taxon>
        <taxon>Bacillota</taxon>
        <taxon>Bacilli</taxon>
        <taxon>Bacillales</taxon>
        <taxon>Paenibacillaceae</taxon>
        <taxon>Paenibacillus</taxon>
    </lineage>
</organism>
<dbReference type="SUPFAM" id="SSF55961">
    <property type="entry name" value="Bet v1-like"/>
    <property type="match status" value="1"/>
</dbReference>
<evidence type="ECO:0000259" key="2">
    <source>
        <dbReference type="Pfam" id="PF08327"/>
    </source>
</evidence>
<comment type="caution">
    <text evidence="3">The sequence shown here is derived from an EMBL/GenBank/DDBJ whole genome shotgun (WGS) entry which is preliminary data.</text>
</comment>
<accession>A0A430J875</accession>
<dbReference type="InterPro" id="IPR013538">
    <property type="entry name" value="ASHA1/2-like_C"/>
</dbReference>
<dbReference type="Pfam" id="PF08327">
    <property type="entry name" value="AHSA1"/>
    <property type="match status" value="1"/>
</dbReference>
<dbReference type="AlphaFoldDB" id="A0A430J875"/>
<feature type="domain" description="Activator of Hsp90 ATPase homologue 1/2-like C-terminal" evidence="2">
    <location>
        <begin position="18"/>
        <end position="139"/>
    </location>
</feature>
<dbReference type="CDD" id="cd07814">
    <property type="entry name" value="SRPBCC_CalC_Aha1-like"/>
    <property type="match status" value="1"/>
</dbReference>
<evidence type="ECO:0000313" key="3">
    <source>
        <dbReference type="EMBL" id="RTE06210.1"/>
    </source>
</evidence>
<protein>
    <submittedName>
        <fullName evidence="3">SRPBCC domain-containing protein</fullName>
    </submittedName>
</protein>
<sequence>MENQTNQLTDIVQTLVLNAPVQKVWNAVATSEGIAAWFMPNNFKPELGYEFHLEAGPFGKSPCKVTELDEPNRLTINWGKDWFLRFDLKDLEGKTEFTLTHGGWDIDKVTEFGQPHAQVREIMAQGWSGMGPKLRAYVEA</sequence>
<comment type="similarity">
    <text evidence="1">Belongs to the AHA1 family.</text>
</comment>
<proteinExistence type="inferred from homology"/>
<dbReference type="InterPro" id="IPR023393">
    <property type="entry name" value="START-like_dom_sf"/>
</dbReference>
<keyword evidence="4" id="KW-1185">Reference proteome</keyword>
<evidence type="ECO:0000313" key="4">
    <source>
        <dbReference type="Proteomes" id="UP000276128"/>
    </source>
</evidence>